<evidence type="ECO:0000313" key="2">
    <source>
        <dbReference type="Proteomes" id="UP000070054"/>
    </source>
</evidence>
<proteinExistence type="predicted"/>
<organism evidence="1 2">
    <name type="scientific">Colletotrichum nymphaeae SA-01</name>
    <dbReference type="NCBI Taxonomy" id="1460502"/>
    <lineage>
        <taxon>Eukaryota</taxon>
        <taxon>Fungi</taxon>
        <taxon>Dikarya</taxon>
        <taxon>Ascomycota</taxon>
        <taxon>Pezizomycotina</taxon>
        <taxon>Sordariomycetes</taxon>
        <taxon>Hypocreomycetidae</taxon>
        <taxon>Glomerellales</taxon>
        <taxon>Glomerellaceae</taxon>
        <taxon>Colletotrichum</taxon>
        <taxon>Colletotrichum acutatum species complex</taxon>
    </lineage>
</organism>
<keyword evidence="2" id="KW-1185">Reference proteome</keyword>
<accession>A0A135RY80</accession>
<protein>
    <submittedName>
        <fullName evidence="1">Uncharacterized protein</fullName>
    </submittedName>
</protein>
<gene>
    <name evidence="1" type="ORF">CNYM01_11254</name>
</gene>
<reference evidence="1 2" key="1">
    <citation type="submission" date="2014-02" db="EMBL/GenBank/DDBJ databases">
        <title>The genome sequence of Colletotrichum nymphaeae SA-01.</title>
        <authorList>
            <person name="Baroncelli R."/>
            <person name="Thon M.R."/>
        </authorList>
    </citation>
    <scope>NUCLEOTIDE SEQUENCE [LARGE SCALE GENOMIC DNA]</scope>
    <source>
        <strain evidence="1 2">SA-01</strain>
    </source>
</reference>
<comment type="caution">
    <text evidence="1">The sequence shown here is derived from an EMBL/GenBank/DDBJ whole genome shotgun (WGS) entry which is preliminary data.</text>
</comment>
<name>A0A135RY80_9PEZI</name>
<dbReference type="AlphaFoldDB" id="A0A135RY80"/>
<dbReference type="Proteomes" id="UP000070054">
    <property type="component" value="Unassembled WGS sequence"/>
</dbReference>
<evidence type="ECO:0000313" key="1">
    <source>
        <dbReference type="EMBL" id="KXH28621.1"/>
    </source>
</evidence>
<sequence>MCGWLQLEFLCDHGKIIPLVLCGQARDSNLDPYQCVGREILYAAVDGRVFCCKFCPTIVSYEKPDLSEYFQRMDDRLRAIWPRVVQYDKVRAYVATHKGVIVNRDIPRCNPLMLNTDFQTLQIDDPEFNALLQPNGVDFVKFSYEWTTACSPGWHAAYLANFPCRINLVLIWACSRQVPTEGLKQWALSEDGALRLSIIQAAILKPQPWQELSYLIMAMDGFYRLLPAQSSADSACSGFLPTLFDELLFSNSATAGLRGILRRVKASMQKAMPVEEKDLVASNFRQLKFRIRTEDSDHYMDDYFRMRMNNGKEEPGPDHDAALKHVRNQSRDEEGLHSKSACYFCSLEGKLYQS</sequence>
<dbReference type="EMBL" id="JEMN01001713">
    <property type="protein sequence ID" value="KXH28621.1"/>
    <property type="molecule type" value="Genomic_DNA"/>
</dbReference>